<dbReference type="InterPro" id="IPR000067">
    <property type="entry name" value="FlgMring_FliF"/>
</dbReference>
<dbReference type="PIRSF" id="PIRSF004862">
    <property type="entry name" value="FliF"/>
    <property type="match status" value="1"/>
</dbReference>
<protein>
    <recommendedName>
        <fullName evidence="9">Flagellar M-ring protein</fullName>
    </recommendedName>
</protein>
<evidence type="ECO:0000256" key="10">
    <source>
        <dbReference type="SAM" id="MobiDB-lite"/>
    </source>
</evidence>
<feature type="region of interest" description="Disordered" evidence="10">
    <location>
        <begin position="283"/>
        <end position="373"/>
    </location>
</feature>
<dbReference type="GO" id="GO:0009431">
    <property type="term" value="C:bacterial-type flagellum basal body, MS ring"/>
    <property type="evidence" value="ECO:0007669"/>
    <property type="project" value="InterPro"/>
</dbReference>
<dbReference type="Gene3D" id="3.30.300.30">
    <property type="match status" value="1"/>
</dbReference>
<feature type="compositionally biased region" description="Low complexity" evidence="10">
    <location>
        <begin position="333"/>
        <end position="352"/>
    </location>
</feature>
<keyword evidence="8 9" id="KW-0975">Bacterial flagellum</keyword>
<keyword evidence="6 11" id="KW-1133">Transmembrane helix</keyword>
<dbReference type="OrthoDB" id="8554211at2"/>
<evidence type="ECO:0000256" key="1">
    <source>
        <dbReference type="ARBA" id="ARBA00004117"/>
    </source>
</evidence>
<comment type="caution">
    <text evidence="14">The sequence shown here is derived from an EMBL/GenBank/DDBJ whole genome shotgun (WGS) entry which is preliminary data.</text>
</comment>
<dbReference type="Pfam" id="PF01514">
    <property type="entry name" value="YscJ_FliF"/>
    <property type="match status" value="1"/>
</dbReference>
<comment type="subcellular location">
    <subcellularLocation>
        <location evidence="1 9">Bacterial flagellum basal body</location>
    </subcellularLocation>
    <subcellularLocation>
        <location evidence="2">Cell membrane</location>
        <topology evidence="2">Multi-pass membrane protein</topology>
    </subcellularLocation>
</comment>
<sequence>MAEAPEQQAATGSTSALIRGFNELPPARKIGLMVAVALVIAIVIGSWIWLQAPDYRTLYSNLSERDGGAVIDSLQKLNVPYKMSDNGTITVPSNMVYETRLKLASQGLPKGGAAGFDLMDNMKLGATQFQENVTYQRALEGEITRTIEAISSVQGARVHLAIPKETVFVREQQKPSASILVNLYPGRSLDKAQVEGIVYLVASSVPDMPPANVTIVDQNSNLLTANKKENTLGLDSSQLEYLHAVEQTYIRRITDILEPITGPNNLRAQVTADLDFAQTEQTAETYKPNPTPEQSSVRSRQTSETQSDTGANASGVPGAMSNQPPGAASAPINAPNRPAGSAAGANGANAAPQTTGGSTHKESTTNYELDKTISHVRNPVGSIKRLSVAVVVNNRSEKDKKGKSVTRPLTKDEMTQIYNLAREAMGFNQTRGDTLNVVNASFNISEEEVASPPLWKDPSMVSLAKDLVKYLIVAGLLMYLLMGIIRPTLRDLQQAGEAEERAEREAEFGERGGLEDAAEGVGDVVNIGGKRAHTYEDDLHMVKELSKDDPKLVANVLKDWVTKV</sequence>
<evidence type="ECO:0000256" key="7">
    <source>
        <dbReference type="ARBA" id="ARBA00023136"/>
    </source>
</evidence>
<dbReference type="GO" id="GO:0005886">
    <property type="term" value="C:plasma membrane"/>
    <property type="evidence" value="ECO:0007669"/>
    <property type="project" value="UniProtKB-SubCell"/>
</dbReference>
<dbReference type="PANTHER" id="PTHR30046:SF0">
    <property type="entry name" value="FLAGELLAR M-RING PROTEIN"/>
    <property type="match status" value="1"/>
</dbReference>
<dbReference type="GO" id="GO:0003774">
    <property type="term" value="F:cytoskeletal motor activity"/>
    <property type="evidence" value="ECO:0007669"/>
    <property type="project" value="InterPro"/>
</dbReference>
<evidence type="ECO:0000259" key="13">
    <source>
        <dbReference type="Pfam" id="PF08345"/>
    </source>
</evidence>
<evidence type="ECO:0000256" key="4">
    <source>
        <dbReference type="ARBA" id="ARBA00022475"/>
    </source>
</evidence>
<dbReference type="Proteomes" id="UP000245081">
    <property type="component" value="Unassembled WGS sequence"/>
</dbReference>
<keyword evidence="14" id="KW-0969">Cilium</keyword>
<feature type="domain" description="Flagellar M-ring N-terminal" evidence="12">
    <location>
        <begin position="51"/>
        <end position="224"/>
    </location>
</feature>
<proteinExistence type="inferred from homology"/>
<keyword evidence="14" id="KW-0282">Flagellum</keyword>
<evidence type="ECO:0000259" key="12">
    <source>
        <dbReference type="Pfam" id="PF01514"/>
    </source>
</evidence>
<dbReference type="AlphaFoldDB" id="A0A2R5F799"/>
<evidence type="ECO:0000256" key="8">
    <source>
        <dbReference type="ARBA" id="ARBA00023143"/>
    </source>
</evidence>
<dbReference type="PRINTS" id="PR01009">
    <property type="entry name" value="FLGMRINGFLIF"/>
</dbReference>
<feature type="domain" description="Flagellar M-ring C-terminal" evidence="13">
    <location>
        <begin position="257"/>
        <end position="442"/>
    </location>
</feature>
<keyword evidence="4" id="KW-1003">Cell membrane</keyword>
<dbReference type="NCBIfam" id="TIGR00206">
    <property type="entry name" value="fliF"/>
    <property type="match status" value="1"/>
</dbReference>
<feature type="transmembrane region" description="Helical" evidence="11">
    <location>
        <begin position="30"/>
        <end position="50"/>
    </location>
</feature>
<reference evidence="14 15" key="1">
    <citation type="journal article" date="2018" name="Environ. Microbiol.">
        <title>Isolation and genomic characterization of Novimethylophilus kurashikiensis gen. nov. sp. nov., a new lanthanide-dependent methylotrophic species of Methylophilaceae.</title>
        <authorList>
            <person name="Lv H."/>
            <person name="Sahin N."/>
            <person name="Tani A."/>
        </authorList>
    </citation>
    <scope>NUCLEOTIDE SEQUENCE [LARGE SCALE GENOMIC DNA]</scope>
    <source>
        <strain evidence="14 15">La2-4</strain>
    </source>
</reference>
<keyword evidence="7 11" id="KW-0472">Membrane</keyword>
<evidence type="ECO:0000256" key="2">
    <source>
        <dbReference type="ARBA" id="ARBA00004651"/>
    </source>
</evidence>
<dbReference type="PANTHER" id="PTHR30046">
    <property type="entry name" value="FLAGELLAR M-RING PROTEIN"/>
    <property type="match status" value="1"/>
</dbReference>
<evidence type="ECO:0000313" key="15">
    <source>
        <dbReference type="Proteomes" id="UP000245081"/>
    </source>
</evidence>
<dbReference type="RefSeq" id="WP_109013793.1">
    <property type="nucleotide sequence ID" value="NZ_BDOQ01000001.1"/>
</dbReference>
<evidence type="ECO:0000256" key="6">
    <source>
        <dbReference type="ARBA" id="ARBA00022989"/>
    </source>
</evidence>
<dbReference type="InterPro" id="IPR043427">
    <property type="entry name" value="YscJ/FliF"/>
</dbReference>
<dbReference type="InterPro" id="IPR006182">
    <property type="entry name" value="FliF_N_dom"/>
</dbReference>
<dbReference type="Pfam" id="PF08345">
    <property type="entry name" value="YscJ_FliF_C"/>
    <property type="match status" value="1"/>
</dbReference>
<accession>A0A2R5F799</accession>
<evidence type="ECO:0000256" key="9">
    <source>
        <dbReference type="PIRNR" id="PIRNR004862"/>
    </source>
</evidence>
<gene>
    <name evidence="14" type="primary">fliF</name>
    <name evidence="14" type="ORF">NMK_0092</name>
</gene>
<evidence type="ECO:0000313" key="14">
    <source>
        <dbReference type="EMBL" id="GBG12561.1"/>
    </source>
</evidence>
<keyword evidence="15" id="KW-1185">Reference proteome</keyword>
<dbReference type="GO" id="GO:0071973">
    <property type="term" value="P:bacterial-type flagellum-dependent cell motility"/>
    <property type="evidence" value="ECO:0007669"/>
    <property type="project" value="InterPro"/>
</dbReference>
<organism evidence="14 15">
    <name type="scientific">Novimethylophilus kurashikiensis</name>
    <dbReference type="NCBI Taxonomy" id="1825523"/>
    <lineage>
        <taxon>Bacteria</taxon>
        <taxon>Pseudomonadati</taxon>
        <taxon>Pseudomonadota</taxon>
        <taxon>Betaproteobacteria</taxon>
        <taxon>Nitrosomonadales</taxon>
        <taxon>Methylophilaceae</taxon>
        <taxon>Novimethylophilus</taxon>
    </lineage>
</organism>
<evidence type="ECO:0000256" key="3">
    <source>
        <dbReference type="ARBA" id="ARBA00007971"/>
    </source>
</evidence>
<comment type="function">
    <text evidence="9">The M ring may be actively involved in energy transduction.</text>
</comment>
<dbReference type="InterPro" id="IPR013556">
    <property type="entry name" value="Flag_M-ring_C"/>
</dbReference>
<feature type="compositionally biased region" description="Basic and acidic residues" evidence="10">
    <location>
        <begin position="359"/>
        <end position="373"/>
    </location>
</feature>
<comment type="similarity">
    <text evidence="3 9">Belongs to the FliF family.</text>
</comment>
<name>A0A2R5F799_9PROT</name>
<dbReference type="EMBL" id="BDOQ01000001">
    <property type="protein sequence ID" value="GBG12561.1"/>
    <property type="molecule type" value="Genomic_DNA"/>
</dbReference>
<keyword evidence="14" id="KW-0966">Cell projection</keyword>
<evidence type="ECO:0000256" key="5">
    <source>
        <dbReference type="ARBA" id="ARBA00022692"/>
    </source>
</evidence>
<keyword evidence="5 11" id="KW-0812">Transmembrane</keyword>
<feature type="compositionally biased region" description="Polar residues" evidence="10">
    <location>
        <begin position="292"/>
        <end position="312"/>
    </location>
</feature>
<evidence type="ECO:0000256" key="11">
    <source>
        <dbReference type="SAM" id="Phobius"/>
    </source>
</evidence>
<dbReference type="InterPro" id="IPR045851">
    <property type="entry name" value="AMP-bd_C_sf"/>
</dbReference>